<dbReference type="PANTHER" id="PTHR15288:SF0">
    <property type="entry name" value="UDENN DOMAIN-CONTAINING PROTEIN"/>
    <property type="match status" value="1"/>
</dbReference>
<feature type="domain" description="UDENN" evidence="1">
    <location>
        <begin position="172"/>
        <end position="645"/>
    </location>
</feature>
<evidence type="ECO:0000313" key="3">
    <source>
        <dbReference type="Proteomes" id="UP000653454"/>
    </source>
</evidence>
<dbReference type="SMART" id="SM00799">
    <property type="entry name" value="DENN"/>
    <property type="match status" value="1"/>
</dbReference>
<dbReference type="AlphaFoldDB" id="A0A8S4G3A1"/>
<name>A0A8S4G3A1_PLUXY</name>
<evidence type="ECO:0000259" key="1">
    <source>
        <dbReference type="PROSITE" id="PS50211"/>
    </source>
</evidence>
<organism evidence="2 3">
    <name type="scientific">Plutella xylostella</name>
    <name type="common">Diamondback moth</name>
    <name type="synonym">Plutella maculipennis</name>
    <dbReference type="NCBI Taxonomy" id="51655"/>
    <lineage>
        <taxon>Eukaryota</taxon>
        <taxon>Metazoa</taxon>
        <taxon>Ecdysozoa</taxon>
        <taxon>Arthropoda</taxon>
        <taxon>Hexapoda</taxon>
        <taxon>Insecta</taxon>
        <taxon>Pterygota</taxon>
        <taxon>Neoptera</taxon>
        <taxon>Endopterygota</taxon>
        <taxon>Lepidoptera</taxon>
        <taxon>Glossata</taxon>
        <taxon>Ditrysia</taxon>
        <taxon>Yponomeutoidea</taxon>
        <taxon>Plutellidae</taxon>
        <taxon>Plutella</taxon>
    </lineage>
</organism>
<dbReference type="SMART" id="SM00800">
    <property type="entry name" value="uDENN"/>
    <property type="match status" value="1"/>
</dbReference>
<comment type="caution">
    <text evidence="2">The sequence shown here is derived from an EMBL/GenBank/DDBJ whole genome shotgun (WGS) entry which is preliminary data.</text>
</comment>
<dbReference type="Gene3D" id="3.40.50.11500">
    <property type="match status" value="1"/>
</dbReference>
<proteinExistence type="predicted"/>
<evidence type="ECO:0000313" key="2">
    <source>
        <dbReference type="EMBL" id="CAG9134324.1"/>
    </source>
</evidence>
<dbReference type="Gene3D" id="3.30.450.200">
    <property type="match status" value="1"/>
</dbReference>
<dbReference type="InterPro" id="IPR051942">
    <property type="entry name" value="DENN_domain_containing_2"/>
</dbReference>
<keyword evidence="3" id="KW-1185">Reference proteome</keyword>
<dbReference type="InterPro" id="IPR005113">
    <property type="entry name" value="uDENN_dom"/>
</dbReference>
<dbReference type="Pfam" id="PF02141">
    <property type="entry name" value="DENN"/>
    <property type="match status" value="1"/>
</dbReference>
<accession>A0A8S4G3A1</accession>
<dbReference type="InterPro" id="IPR037516">
    <property type="entry name" value="Tripartite_DENN"/>
</dbReference>
<protein>
    <submittedName>
        <fullName evidence="2">(diamondback moth) hypothetical protein</fullName>
    </submittedName>
</protein>
<sequence>MVLPLNRLMNEIYETVSAACRMDEQRPSKFPTEADSTSEDSIKLTRSLTEKRKNYVRRVSSRAACLDPKSRTRFRHQTSICSYKSETLENNPYSTFRSWKSFRTSQNNVNKMADVDRRDSTDSKFNLTDSSGNLLSMKGDLDLSMDNLSLDDKAGCLDIQLPFEPRERGLFDVCLLVGLNYMTGQAYVKSVFPSQVSVPPHIENLIFPETLNAEATDYEQAAEHNQTYSLVLTDEKGERNYGYCRRVLPEGAACCLPLCYCIIGRYRAPGFYYKVLKEIESHHGSSEIEMNVVLQQLFETDFPNPGEEITLQYTPKNLTLTDLTRSKTLPDQRRSESAKTNSVSECYDVENNNSVKKVLVSVQSVRMNLLKRPIEPRVDEGGLSVLLDTLGAGLLIKVFGSLLLERKVVLISDSLSQLSGCMEGLQQILYPFVWQQPLISVVPEELRREVLEAPLPILAGCLRGGKDEDLGFEEGMLIDITGDSAKVLCFQGDEATILPAGCYKTLKTTLQMESSRNMQKVLCFQGDEATILPAGCYKTLKTALQMESTRNMLKVDREDVRTRNVFISEAFLRFFMSVLAQFHRHFVEREILEGELGKAGVVFEKEAFLKSASSKQHQYFLEWFTETAMFNHFIQNMAVCYKHRTEPSSGQVFWDSLVSDMVEQQQYFLEWFTETAMFNHFIQNMAVCYKYRDAPSSGQPLDYSTIEGIVDAPLPNFYELFEERLTRNTKKNSTKSLENNSKSNYKSAMNKKVKLLKSKLRDLVT</sequence>
<dbReference type="Pfam" id="PF03455">
    <property type="entry name" value="dDENN"/>
    <property type="match status" value="1"/>
</dbReference>
<dbReference type="Pfam" id="PF03456">
    <property type="entry name" value="uDENN"/>
    <property type="match status" value="1"/>
</dbReference>
<dbReference type="SMART" id="SM00801">
    <property type="entry name" value="dDENN"/>
    <property type="match status" value="1"/>
</dbReference>
<reference evidence="2" key="1">
    <citation type="submission" date="2020-11" db="EMBL/GenBank/DDBJ databases">
        <authorList>
            <person name="Whiteford S."/>
        </authorList>
    </citation>
    <scope>NUCLEOTIDE SEQUENCE</scope>
</reference>
<dbReference type="InterPro" id="IPR001194">
    <property type="entry name" value="cDENN_dom"/>
</dbReference>
<dbReference type="PANTHER" id="PTHR15288">
    <property type="entry name" value="DENN DOMAIN-CONTAINING PROTEIN 2"/>
    <property type="match status" value="1"/>
</dbReference>
<dbReference type="EMBL" id="CAJHNJ030000076">
    <property type="protein sequence ID" value="CAG9134324.1"/>
    <property type="molecule type" value="Genomic_DNA"/>
</dbReference>
<gene>
    <name evidence="2" type="ORF">PLXY2_LOCUS12553</name>
</gene>
<dbReference type="Proteomes" id="UP000653454">
    <property type="component" value="Unassembled WGS sequence"/>
</dbReference>
<dbReference type="PROSITE" id="PS50211">
    <property type="entry name" value="DENN"/>
    <property type="match status" value="1"/>
</dbReference>
<dbReference type="InterPro" id="IPR043153">
    <property type="entry name" value="DENN_C"/>
</dbReference>
<dbReference type="InterPro" id="IPR005112">
    <property type="entry name" value="dDENN_dom"/>
</dbReference>